<evidence type="ECO:0000256" key="1">
    <source>
        <dbReference type="SAM" id="Coils"/>
    </source>
</evidence>
<keyword evidence="1" id="KW-0175">Coiled coil</keyword>
<proteinExistence type="predicted"/>
<comment type="caution">
    <text evidence="2">The sequence shown here is derived from an EMBL/GenBank/DDBJ whole genome shotgun (WGS) entry which is preliminary data.</text>
</comment>
<dbReference type="Proteomes" id="UP001231189">
    <property type="component" value="Unassembled WGS sequence"/>
</dbReference>
<sequence>MALTDIDLPDIGLPCTLTPLACILVTGIAVSDIAMSDIMIADITTTGNLFPDQHRLKELLDRFSSIQDEKDQLSAPLGQLKEGDQKKNSELEKERAEVARLKEELEGLKIQHGKELSLATESAKKEVAALKEEHARELAEGKNNWRTEVKTKDQVIEAIKHLRDLMEEQRALSDAKMNNWKEVVAKLDQDMEATFPKSQDAAVQAMVDARNSRCDPHEAFWSTEDHLLAMATQVAHMKVLGTRLPLSALKVFHLFWPDTEAPKDIRSLCEYLESCEDRLDEWRESEGHARANMALTFTASWYGDIDFDALSTMRTGAKIFSDAKMKKKCEERAYAITQYAHV</sequence>
<evidence type="ECO:0000313" key="3">
    <source>
        <dbReference type="Proteomes" id="UP001231189"/>
    </source>
</evidence>
<accession>A0AAD8QJD4</accession>
<reference evidence="2" key="1">
    <citation type="submission" date="2023-07" db="EMBL/GenBank/DDBJ databases">
        <title>A chromosome-level genome assembly of Lolium multiflorum.</title>
        <authorList>
            <person name="Chen Y."/>
            <person name="Copetti D."/>
            <person name="Kolliker R."/>
            <person name="Studer B."/>
        </authorList>
    </citation>
    <scope>NUCLEOTIDE SEQUENCE</scope>
    <source>
        <strain evidence="2">02402/16</strain>
        <tissue evidence="2">Leaf</tissue>
    </source>
</reference>
<dbReference type="EMBL" id="JAUUTY010000030">
    <property type="protein sequence ID" value="KAK1603502.1"/>
    <property type="molecule type" value="Genomic_DNA"/>
</dbReference>
<dbReference type="AlphaFoldDB" id="A0AAD8QJD4"/>
<protein>
    <submittedName>
        <fullName evidence="2">Uncharacterized protein</fullName>
    </submittedName>
</protein>
<name>A0AAD8QJD4_LOLMU</name>
<gene>
    <name evidence="2" type="ORF">QYE76_037149</name>
</gene>
<evidence type="ECO:0000313" key="2">
    <source>
        <dbReference type="EMBL" id="KAK1603502.1"/>
    </source>
</evidence>
<organism evidence="2 3">
    <name type="scientific">Lolium multiflorum</name>
    <name type="common">Italian ryegrass</name>
    <name type="synonym">Lolium perenne subsp. multiflorum</name>
    <dbReference type="NCBI Taxonomy" id="4521"/>
    <lineage>
        <taxon>Eukaryota</taxon>
        <taxon>Viridiplantae</taxon>
        <taxon>Streptophyta</taxon>
        <taxon>Embryophyta</taxon>
        <taxon>Tracheophyta</taxon>
        <taxon>Spermatophyta</taxon>
        <taxon>Magnoliopsida</taxon>
        <taxon>Liliopsida</taxon>
        <taxon>Poales</taxon>
        <taxon>Poaceae</taxon>
        <taxon>BOP clade</taxon>
        <taxon>Pooideae</taxon>
        <taxon>Poodae</taxon>
        <taxon>Poeae</taxon>
        <taxon>Poeae Chloroplast Group 2 (Poeae type)</taxon>
        <taxon>Loliodinae</taxon>
        <taxon>Loliinae</taxon>
        <taxon>Lolium</taxon>
    </lineage>
</organism>
<feature type="coiled-coil region" evidence="1">
    <location>
        <begin position="84"/>
        <end position="140"/>
    </location>
</feature>
<keyword evidence="3" id="KW-1185">Reference proteome</keyword>